<evidence type="ECO:0000313" key="7">
    <source>
        <dbReference type="EMBL" id="KAK9704146.1"/>
    </source>
</evidence>
<sequence>MIPSVFFLIFAIILIPESPYFLVKNAKYEEAKAAIRAFNPIDAENRLIQMKTSTDKILSVKDIIGTKHFIKILGISLALTIIQQLTAFGAILLYMHHIFHDANSSLSKEMATILMGVVQVLACLSSHIFFEKFERKPLELISTIATCLSLFILSIYFYLIIKINTTVIAWVPIASLIVYIFFCTVGMEPLPTSVLGDTFPLNLKQIISVVTATCCFIFSFIVAKIFPILVDLVDNCFAFLIFGVLSGIGIIFIWINMPKAVTIDNQRNEVFEIE</sequence>
<feature type="transmembrane region" description="Helical" evidence="5">
    <location>
        <begin position="142"/>
        <end position="161"/>
    </location>
</feature>
<dbReference type="InterPro" id="IPR005828">
    <property type="entry name" value="MFS_sugar_transport-like"/>
</dbReference>
<feature type="transmembrane region" description="Helical" evidence="5">
    <location>
        <begin position="6"/>
        <end position="23"/>
    </location>
</feature>
<keyword evidence="7" id="KW-0762">Sugar transport</keyword>
<name>A0AAW1JLC1_POPJA</name>
<feature type="transmembrane region" description="Helical" evidence="5">
    <location>
        <begin position="206"/>
        <end position="230"/>
    </location>
</feature>
<dbReference type="InterPro" id="IPR036259">
    <property type="entry name" value="MFS_trans_sf"/>
</dbReference>
<gene>
    <name evidence="7" type="ORF">QE152_g28471</name>
</gene>
<protein>
    <submittedName>
        <fullName evidence="7">Sugar transporter</fullName>
    </submittedName>
</protein>
<dbReference type="PROSITE" id="PS50850">
    <property type="entry name" value="MFS"/>
    <property type="match status" value="1"/>
</dbReference>
<feature type="transmembrane region" description="Helical" evidence="5">
    <location>
        <begin position="167"/>
        <end position="185"/>
    </location>
</feature>
<feature type="transmembrane region" description="Helical" evidence="5">
    <location>
        <begin position="72"/>
        <end position="95"/>
    </location>
</feature>
<evidence type="ECO:0000256" key="4">
    <source>
        <dbReference type="ARBA" id="ARBA00023136"/>
    </source>
</evidence>
<keyword evidence="2 5" id="KW-0812">Transmembrane</keyword>
<accession>A0AAW1JLC1</accession>
<keyword evidence="3 5" id="KW-1133">Transmembrane helix</keyword>
<reference evidence="7 8" key="1">
    <citation type="journal article" date="2024" name="BMC Genomics">
        <title>De novo assembly and annotation of Popillia japonica's genome with initial clues to its potential as an invasive pest.</title>
        <authorList>
            <person name="Cucini C."/>
            <person name="Boschi S."/>
            <person name="Funari R."/>
            <person name="Cardaioli E."/>
            <person name="Iannotti N."/>
            <person name="Marturano G."/>
            <person name="Paoli F."/>
            <person name="Bruttini M."/>
            <person name="Carapelli A."/>
            <person name="Frati F."/>
            <person name="Nardi F."/>
        </authorList>
    </citation>
    <scope>NUCLEOTIDE SEQUENCE [LARGE SCALE GENOMIC DNA]</scope>
    <source>
        <strain evidence="7">DMR45628</strain>
    </source>
</reference>
<dbReference type="GO" id="GO:0022857">
    <property type="term" value="F:transmembrane transporter activity"/>
    <property type="evidence" value="ECO:0007669"/>
    <property type="project" value="InterPro"/>
</dbReference>
<evidence type="ECO:0000256" key="2">
    <source>
        <dbReference type="ARBA" id="ARBA00022692"/>
    </source>
</evidence>
<feature type="transmembrane region" description="Helical" evidence="5">
    <location>
        <begin position="236"/>
        <end position="257"/>
    </location>
</feature>
<proteinExistence type="predicted"/>
<evidence type="ECO:0000259" key="6">
    <source>
        <dbReference type="PROSITE" id="PS50850"/>
    </source>
</evidence>
<evidence type="ECO:0000256" key="1">
    <source>
        <dbReference type="ARBA" id="ARBA00004141"/>
    </source>
</evidence>
<dbReference type="EMBL" id="JASPKY010000356">
    <property type="protein sequence ID" value="KAK9704146.1"/>
    <property type="molecule type" value="Genomic_DNA"/>
</dbReference>
<dbReference type="PANTHER" id="PTHR48021:SF1">
    <property type="entry name" value="GH07001P-RELATED"/>
    <property type="match status" value="1"/>
</dbReference>
<evidence type="ECO:0000256" key="5">
    <source>
        <dbReference type="SAM" id="Phobius"/>
    </source>
</evidence>
<dbReference type="Proteomes" id="UP001458880">
    <property type="component" value="Unassembled WGS sequence"/>
</dbReference>
<dbReference type="GO" id="GO:0016020">
    <property type="term" value="C:membrane"/>
    <property type="evidence" value="ECO:0007669"/>
    <property type="project" value="UniProtKB-SubCell"/>
</dbReference>
<keyword evidence="7" id="KW-0813">Transport</keyword>
<evidence type="ECO:0000256" key="3">
    <source>
        <dbReference type="ARBA" id="ARBA00022989"/>
    </source>
</evidence>
<dbReference type="Pfam" id="PF00083">
    <property type="entry name" value="Sugar_tr"/>
    <property type="match status" value="1"/>
</dbReference>
<dbReference type="PANTHER" id="PTHR48021">
    <property type="match status" value="1"/>
</dbReference>
<keyword evidence="4 5" id="KW-0472">Membrane</keyword>
<evidence type="ECO:0000313" key="8">
    <source>
        <dbReference type="Proteomes" id="UP001458880"/>
    </source>
</evidence>
<feature type="domain" description="Major facilitator superfamily (MFS) profile" evidence="6">
    <location>
        <begin position="1"/>
        <end position="261"/>
    </location>
</feature>
<dbReference type="Gene3D" id="1.20.1250.20">
    <property type="entry name" value="MFS general substrate transporter like domains"/>
    <property type="match status" value="1"/>
</dbReference>
<dbReference type="InterPro" id="IPR020846">
    <property type="entry name" value="MFS_dom"/>
</dbReference>
<dbReference type="AlphaFoldDB" id="A0AAW1JLC1"/>
<comment type="subcellular location">
    <subcellularLocation>
        <location evidence="1">Membrane</location>
        <topology evidence="1">Multi-pass membrane protein</topology>
    </subcellularLocation>
</comment>
<keyword evidence="8" id="KW-1185">Reference proteome</keyword>
<dbReference type="InterPro" id="IPR050549">
    <property type="entry name" value="MFS_Trehalose_Transporter"/>
</dbReference>
<dbReference type="SUPFAM" id="SSF103473">
    <property type="entry name" value="MFS general substrate transporter"/>
    <property type="match status" value="1"/>
</dbReference>
<comment type="caution">
    <text evidence="7">The sequence shown here is derived from an EMBL/GenBank/DDBJ whole genome shotgun (WGS) entry which is preliminary data.</text>
</comment>
<organism evidence="7 8">
    <name type="scientific">Popillia japonica</name>
    <name type="common">Japanese beetle</name>
    <dbReference type="NCBI Taxonomy" id="7064"/>
    <lineage>
        <taxon>Eukaryota</taxon>
        <taxon>Metazoa</taxon>
        <taxon>Ecdysozoa</taxon>
        <taxon>Arthropoda</taxon>
        <taxon>Hexapoda</taxon>
        <taxon>Insecta</taxon>
        <taxon>Pterygota</taxon>
        <taxon>Neoptera</taxon>
        <taxon>Endopterygota</taxon>
        <taxon>Coleoptera</taxon>
        <taxon>Polyphaga</taxon>
        <taxon>Scarabaeiformia</taxon>
        <taxon>Scarabaeidae</taxon>
        <taxon>Rutelinae</taxon>
        <taxon>Popillia</taxon>
    </lineage>
</organism>